<organism evidence="1 2">
    <name type="scientific">Campylobacter hyointestinalis subsp. hyointestinalis</name>
    <dbReference type="NCBI Taxonomy" id="91352"/>
    <lineage>
        <taxon>Bacteria</taxon>
        <taxon>Pseudomonadati</taxon>
        <taxon>Campylobacterota</taxon>
        <taxon>Epsilonproteobacteria</taxon>
        <taxon>Campylobacterales</taxon>
        <taxon>Campylobacteraceae</taxon>
        <taxon>Campylobacter</taxon>
    </lineage>
</organism>
<comment type="caution">
    <text evidence="1">The sequence shown here is derived from an EMBL/GenBank/DDBJ whole genome shotgun (WGS) entry which is preliminary data.</text>
</comment>
<dbReference type="Proteomes" id="UP000052257">
    <property type="component" value="Unassembled WGS sequence"/>
</dbReference>
<dbReference type="InterPro" id="IPR014926">
    <property type="entry name" value="Phage_D3112_Orf24"/>
</dbReference>
<sequence length="159" mass="17905">MDRSSTKELARELYIKGFSIAKIAEILGKTEKTIKNYKSASGDWDETKATRLIAEAKNDGSNIYQNFIEQMYAAVREIRESDLKASEKAVALSKVGDSFSKMKKIASFEDPTSYKLAIAKKVVTIVVSHFQNKAEKECLNELLKLAQTDKFIKAIEELE</sequence>
<proteinExistence type="predicted"/>
<accession>A0A9W5APS4</accession>
<dbReference type="Gene3D" id="1.10.10.60">
    <property type="entry name" value="Homeodomain-like"/>
    <property type="match status" value="1"/>
</dbReference>
<protein>
    <submittedName>
        <fullName evidence="1">Phage terminase, small subunit</fullName>
    </submittedName>
</protein>
<evidence type="ECO:0000313" key="2">
    <source>
        <dbReference type="Proteomes" id="UP000052257"/>
    </source>
</evidence>
<dbReference type="EMBL" id="FAUW01000002">
    <property type="protein sequence ID" value="CUU77139.1"/>
    <property type="molecule type" value="Genomic_DNA"/>
</dbReference>
<dbReference type="AlphaFoldDB" id="A0A9W5APS4"/>
<name>A0A9W5APS4_CAMHY</name>
<dbReference type="Pfam" id="PF08822">
    <property type="entry name" value="DUF1804"/>
    <property type="match status" value="1"/>
</dbReference>
<dbReference type="RefSeq" id="WP_059431000.1">
    <property type="nucleotide sequence ID" value="NZ_FAUW01000002.1"/>
</dbReference>
<gene>
    <name evidence="1" type="ORF">ERS739220_00837</name>
</gene>
<reference evidence="1 2" key="1">
    <citation type="submission" date="2015-11" db="EMBL/GenBank/DDBJ databases">
        <authorList>
            <consortium name="Pathogen Informatics"/>
        </authorList>
    </citation>
    <scope>NUCLEOTIDE SEQUENCE [LARGE SCALE GENOMIC DNA]</scope>
    <source>
        <strain evidence="1 2">006A-0191</strain>
    </source>
</reference>
<evidence type="ECO:0000313" key="1">
    <source>
        <dbReference type="EMBL" id="CUU77139.1"/>
    </source>
</evidence>